<sequence>MSTPTFSEEDLKKQIEGLKKLVYTHKKAVDLLLMPIVRDAIETSEQGYKAIISADTLPSIETIEKAGLRMGTCIKAGERFLTRHREHSDKLKNFQEEKLEAQQALDTKTALKRVRDLQTEAIKLCQEFSAEIWKLLEEVDKEKAEALKESNVVAKAYFESKFESEKGYMCFVETWYLPPVGFMHNIVRAHRYLMKVHMMRVAVEKVALLTGMIGDLRKDLAIRQIDALKKLSGDYLVKKARWQKVIDILKFHEQGIVDFERDTLKNLPSFTGDAEKHWVGEKEAELLIRCRVGFGFILGAFHSVEPNAAIKVKNMPDIKAHMESDNIGAFNDHVRKIIAELDG</sequence>
<dbReference type="AlphaFoldDB" id="A0A9W8YG19"/>
<evidence type="ECO:0000313" key="2">
    <source>
        <dbReference type="EMBL" id="KAJ4377247.1"/>
    </source>
</evidence>
<gene>
    <name evidence="2" type="ORF">N0V83_000070</name>
</gene>
<organism evidence="2 3">
    <name type="scientific">Neocucurbitaria cava</name>
    <dbReference type="NCBI Taxonomy" id="798079"/>
    <lineage>
        <taxon>Eukaryota</taxon>
        <taxon>Fungi</taxon>
        <taxon>Dikarya</taxon>
        <taxon>Ascomycota</taxon>
        <taxon>Pezizomycotina</taxon>
        <taxon>Dothideomycetes</taxon>
        <taxon>Pleosporomycetidae</taxon>
        <taxon>Pleosporales</taxon>
        <taxon>Pleosporineae</taxon>
        <taxon>Cucurbitariaceae</taxon>
        <taxon>Neocucurbitaria</taxon>
    </lineage>
</organism>
<comment type="caution">
    <text evidence="2">The sequence shown here is derived from an EMBL/GenBank/DDBJ whole genome shotgun (WGS) entry which is preliminary data.</text>
</comment>
<proteinExistence type="predicted"/>
<dbReference type="Proteomes" id="UP001140560">
    <property type="component" value="Unassembled WGS sequence"/>
</dbReference>
<evidence type="ECO:0000256" key="1">
    <source>
        <dbReference type="SAM" id="Coils"/>
    </source>
</evidence>
<dbReference type="EMBL" id="JAPEUY010000001">
    <property type="protein sequence ID" value="KAJ4377247.1"/>
    <property type="molecule type" value="Genomic_DNA"/>
</dbReference>
<protein>
    <submittedName>
        <fullName evidence="2">Uncharacterized protein</fullName>
    </submittedName>
</protein>
<feature type="coiled-coil region" evidence="1">
    <location>
        <begin position="84"/>
        <end position="145"/>
    </location>
</feature>
<accession>A0A9W8YG19</accession>
<reference evidence="2" key="1">
    <citation type="submission" date="2022-10" db="EMBL/GenBank/DDBJ databases">
        <title>Tapping the CABI collections for fungal endophytes: first genome assemblies for Collariella, Neodidymelliopsis, Ascochyta clinopodiicola, Didymella pomorum, Didymosphaeria variabile, Neocosmospora piperis and Neocucurbitaria cava.</title>
        <authorList>
            <person name="Hill R."/>
        </authorList>
    </citation>
    <scope>NUCLEOTIDE SEQUENCE</scope>
    <source>
        <strain evidence="2">IMI 356814</strain>
    </source>
</reference>
<keyword evidence="1" id="KW-0175">Coiled coil</keyword>
<name>A0A9W8YG19_9PLEO</name>
<keyword evidence="3" id="KW-1185">Reference proteome</keyword>
<evidence type="ECO:0000313" key="3">
    <source>
        <dbReference type="Proteomes" id="UP001140560"/>
    </source>
</evidence>